<dbReference type="InterPro" id="IPR028098">
    <property type="entry name" value="Glyco_trans_4-like_N"/>
</dbReference>
<dbReference type="AlphaFoldDB" id="F3YV69"/>
<dbReference type="GO" id="GO:0016757">
    <property type="term" value="F:glycosyltransferase activity"/>
    <property type="evidence" value="ECO:0007669"/>
    <property type="project" value="InterPro"/>
</dbReference>
<dbReference type="InterPro" id="IPR001296">
    <property type="entry name" value="Glyco_trans_1"/>
</dbReference>
<name>F3YV69_DESAF</name>
<proteinExistence type="predicted"/>
<dbReference type="eggNOG" id="COG0438">
    <property type="taxonomic scope" value="Bacteria"/>
</dbReference>
<gene>
    <name evidence="3" type="ORF">Desaf_0021</name>
</gene>
<evidence type="ECO:0000313" key="4">
    <source>
        <dbReference type="Proteomes" id="UP000007844"/>
    </source>
</evidence>
<evidence type="ECO:0000259" key="2">
    <source>
        <dbReference type="Pfam" id="PF13439"/>
    </source>
</evidence>
<dbReference type="RefSeq" id="WP_014258266.1">
    <property type="nucleotide sequence ID" value="NC_016629.1"/>
</dbReference>
<dbReference type="KEGG" id="daf:Desaf_0021"/>
<keyword evidence="4" id="KW-1185">Reference proteome</keyword>
<dbReference type="SUPFAM" id="SSF53756">
    <property type="entry name" value="UDP-Glycosyltransferase/glycogen phosphorylase"/>
    <property type="match status" value="1"/>
</dbReference>
<feature type="domain" description="Glycosyl transferase family 1" evidence="1">
    <location>
        <begin position="165"/>
        <end position="326"/>
    </location>
</feature>
<dbReference type="EMBL" id="CP003221">
    <property type="protein sequence ID" value="EGJ48387.1"/>
    <property type="molecule type" value="Genomic_DNA"/>
</dbReference>
<evidence type="ECO:0000259" key="1">
    <source>
        <dbReference type="Pfam" id="PF00534"/>
    </source>
</evidence>
<protein>
    <submittedName>
        <fullName evidence="3">Glycosyl transferase group 1</fullName>
    </submittedName>
</protein>
<organism evidence="3 4">
    <name type="scientific">Desulfocurvibacter africanus subsp. africanus str. Walvis Bay</name>
    <dbReference type="NCBI Taxonomy" id="690850"/>
    <lineage>
        <taxon>Bacteria</taxon>
        <taxon>Pseudomonadati</taxon>
        <taxon>Thermodesulfobacteriota</taxon>
        <taxon>Desulfovibrionia</taxon>
        <taxon>Desulfovibrionales</taxon>
        <taxon>Desulfovibrionaceae</taxon>
        <taxon>Desulfocurvibacter</taxon>
    </lineage>
</organism>
<keyword evidence="3" id="KW-0808">Transferase</keyword>
<sequence length="359" mass="38724">MRILQINTEKTWRGGERQTFYTLRGLAAAGVQVELLCRAGAPLVERASALPVRVHPVSGQLGALSFLAGCKGRYDVLHAQTAKGQSLAAFTKPAHRTPLVYTRRVDFRPSGLPARIKYRMTNQIVAISQAIADILADFGLPDVPVIPSAVLPTPAGIEPIALETRIRAQLGLGHKRIIGAIAALVEHKDPLTMVEAVAKLRGLRGDDFAFLHFGDGPLLEQAKSRAKELGLAGTYHFMGFSPQVIDYLRIFQVFVMSSREEGLGSTVLDAFLEGIPVASTEAGGLKELVAGRGLLAPVGDAAALAAAMSRLLDEPDLRADVVAKARAYVTAHHDLDRLCQEYISLYKTLIGNKSRHDGR</sequence>
<dbReference type="Pfam" id="PF00534">
    <property type="entry name" value="Glycos_transf_1"/>
    <property type="match status" value="1"/>
</dbReference>
<evidence type="ECO:0000313" key="3">
    <source>
        <dbReference type="EMBL" id="EGJ48387.1"/>
    </source>
</evidence>
<dbReference type="Proteomes" id="UP000007844">
    <property type="component" value="Chromosome"/>
</dbReference>
<dbReference type="CDD" id="cd03801">
    <property type="entry name" value="GT4_PimA-like"/>
    <property type="match status" value="1"/>
</dbReference>
<feature type="domain" description="Glycosyltransferase subfamily 4-like N-terminal" evidence="2">
    <location>
        <begin position="13"/>
        <end position="150"/>
    </location>
</feature>
<reference evidence="3 4" key="1">
    <citation type="journal article" date="2011" name="J. Bacteriol.">
        <title>Genome sequence of the mercury-methylating and pleomorphic Desulfovibrio africanus Strain Walvis Bay.</title>
        <authorList>
            <person name="Brown S.D."/>
            <person name="Wall J.D."/>
            <person name="Kucken A.M."/>
            <person name="Gilmour C.C."/>
            <person name="Podar M."/>
            <person name="Brandt C.C."/>
            <person name="Teshima H."/>
            <person name="Detter J.C."/>
            <person name="Han C.S."/>
            <person name="Land M.L."/>
            <person name="Lucas S."/>
            <person name="Han J."/>
            <person name="Pennacchio L."/>
            <person name="Nolan M."/>
            <person name="Pitluck S."/>
            <person name="Woyke T."/>
            <person name="Goodwin L."/>
            <person name="Palumbo A.V."/>
            <person name="Elias D.A."/>
        </authorList>
    </citation>
    <scope>NUCLEOTIDE SEQUENCE [LARGE SCALE GENOMIC DNA]</scope>
    <source>
        <strain evidence="3 4">Walvis Bay</strain>
    </source>
</reference>
<accession>F3YV69</accession>
<dbReference type="HOGENOM" id="CLU_009583_0_4_7"/>
<dbReference type="Pfam" id="PF13439">
    <property type="entry name" value="Glyco_transf_4"/>
    <property type="match status" value="1"/>
</dbReference>
<dbReference type="STRING" id="690850.Desaf_0021"/>
<dbReference type="PANTHER" id="PTHR12526">
    <property type="entry name" value="GLYCOSYLTRANSFERASE"/>
    <property type="match status" value="1"/>
</dbReference>
<dbReference type="Gene3D" id="3.40.50.2000">
    <property type="entry name" value="Glycogen Phosphorylase B"/>
    <property type="match status" value="2"/>
</dbReference>